<comment type="caution">
    <text evidence="1">The sequence shown here is derived from an EMBL/GenBank/DDBJ whole genome shotgun (WGS) entry which is preliminary data.</text>
</comment>
<dbReference type="AlphaFoldDB" id="A0A9W5Q9G5"/>
<protein>
    <submittedName>
        <fullName evidence="1">Uncharacterized protein</fullName>
    </submittedName>
</protein>
<reference evidence="1 2" key="1">
    <citation type="submission" date="2012-12" db="EMBL/GenBank/DDBJ databases">
        <title>The Genome Sequence of Bacillus cereus ISP2954.</title>
        <authorList>
            <consortium name="The Broad Institute Genome Sequencing Platform"/>
            <consortium name="The Broad Institute Genome Sequencing Center for Infectious Disease"/>
            <person name="Feldgarden M."/>
            <person name="Van der Auwera G.A."/>
            <person name="Mahillon J."/>
            <person name="Duprez V."/>
            <person name="Timmery S."/>
            <person name="Mattelet C."/>
            <person name="Dierick K."/>
            <person name="Sun M."/>
            <person name="Yu Z."/>
            <person name="Zhu L."/>
            <person name="Hu X."/>
            <person name="Shank E.B."/>
            <person name="Swiecicka I."/>
            <person name="Hansen B.M."/>
            <person name="Andrup L."/>
            <person name="Walker B."/>
            <person name="Young S.K."/>
            <person name="Zeng Q."/>
            <person name="Gargeya S."/>
            <person name="Fitzgerald M."/>
            <person name="Haas B."/>
            <person name="Abouelleil A."/>
            <person name="Alvarado L."/>
            <person name="Arachchi H.M."/>
            <person name="Berlin A.M."/>
            <person name="Chapman S.B."/>
            <person name="Dewar J."/>
            <person name="Goldberg J."/>
            <person name="Griggs A."/>
            <person name="Gujja S."/>
            <person name="Hansen M."/>
            <person name="Howarth C."/>
            <person name="Imamovic A."/>
            <person name="Larimer J."/>
            <person name="McCowan C."/>
            <person name="Murphy C."/>
            <person name="Neiman D."/>
            <person name="Pearson M."/>
            <person name="Priest M."/>
            <person name="Roberts A."/>
            <person name="Saif S."/>
            <person name="Shea T."/>
            <person name="Sisk P."/>
            <person name="Sykes S."/>
            <person name="Wortman J."/>
            <person name="Nusbaum C."/>
            <person name="Birren B."/>
        </authorList>
    </citation>
    <scope>NUCLEOTIDE SEQUENCE [LARGE SCALE GENOMIC DNA]</scope>
    <source>
        <strain evidence="1 2">ISP2954</strain>
    </source>
</reference>
<gene>
    <name evidence="1" type="ORF">IGU_06893</name>
</gene>
<proteinExistence type="predicted"/>
<dbReference type="EMBL" id="AHEJ01000138">
    <property type="protein sequence ID" value="EOP49225.1"/>
    <property type="molecule type" value="Genomic_DNA"/>
</dbReference>
<sequence>MDLKTYYANVINELESILLSSEKVCEDNFLKIEQYLSNKSFIENDIDYIFYHLDNLECLVKDRVFLEDALKRYREKLDKVKK</sequence>
<organism evidence="1 2">
    <name type="scientific">Bacillus cereus ISP2954</name>
    <dbReference type="NCBI Taxonomy" id="1053215"/>
    <lineage>
        <taxon>Bacteria</taxon>
        <taxon>Bacillati</taxon>
        <taxon>Bacillota</taxon>
        <taxon>Bacilli</taxon>
        <taxon>Bacillales</taxon>
        <taxon>Bacillaceae</taxon>
        <taxon>Bacillus</taxon>
        <taxon>Bacillus cereus group</taxon>
    </lineage>
</organism>
<dbReference type="Proteomes" id="UP000013989">
    <property type="component" value="Unassembled WGS sequence"/>
</dbReference>
<accession>A0A9W5Q9G5</accession>
<dbReference type="RefSeq" id="WP_000364675.1">
    <property type="nucleotide sequence ID" value="NZ_KB976786.1"/>
</dbReference>
<name>A0A9W5Q9G5_BACCE</name>
<evidence type="ECO:0000313" key="1">
    <source>
        <dbReference type="EMBL" id="EOP49225.1"/>
    </source>
</evidence>
<evidence type="ECO:0000313" key="2">
    <source>
        <dbReference type="Proteomes" id="UP000013989"/>
    </source>
</evidence>